<proteinExistence type="predicted"/>
<reference evidence="2" key="2">
    <citation type="submission" date="2020-10" db="EMBL/GenBank/DDBJ databases">
        <authorList>
            <person name="Scholz U."/>
            <person name="Mascher M."/>
            <person name="Fiebig A."/>
        </authorList>
    </citation>
    <scope>NUCLEOTIDE SEQUENCE [LARGE SCALE GENOMIC DNA]</scope>
    <source>
        <strain evidence="2">cv. Morex</strain>
    </source>
</reference>
<evidence type="ECO:0000313" key="2">
    <source>
        <dbReference type="EnsemblPlants" id="HORVU.MOREX.r3.6HG0622400.1.CDS1"/>
    </source>
</evidence>
<feature type="signal peptide" evidence="1">
    <location>
        <begin position="1"/>
        <end position="27"/>
    </location>
</feature>
<name>A0A8I6Y867_HORVV</name>
<reference evidence="3" key="1">
    <citation type="journal article" date="2012" name="Nature">
        <title>A physical, genetic and functional sequence assembly of the barley genome.</title>
        <authorList>
            <consortium name="The International Barley Genome Sequencing Consortium"/>
            <person name="Mayer K.F."/>
            <person name="Waugh R."/>
            <person name="Brown J.W."/>
            <person name="Schulman A."/>
            <person name="Langridge P."/>
            <person name="Platzer M."/>
            <person name="Fincher G.B."/>
            <person name="Muehlbauer G.J."/>
            <person name="Sato K."/>
            <person name="Close T.J."/>
            <person name="Wise R.P."/>
            <person name="Stein N."/>
        </authorList>
    </citation>
    <scope>NUCLEOTIDE SEQUENCE [LARGE SCALE GENOMIC DNA]</scope>
    <source>
        <strain evidence="3">cv. Morex</strain>
    </source>
</reference>
<dbReference type="Gramene" id="HORVU.MOREX.r3.6HG0622400.1">
    <property type="protein sequence ID" value="HORVU.MOREX.r3.6HG0622400.1.CDS1"/>
    <property type="gene ID" value="HORVU.MOREX.r3.6HG0622400"/>
</dbReference>
<evidence type="ECO:0000256" key="1">
    <source>
        <dbReference type="SAM" id="SignalP"/>
    </source>
</evidence>
<dbReference type="Proteomes" id="UP000011116">
    <property type="component" value="Chromosome 6H"/>
</dbReference>
<reference evidence="2" key="3">
    <citation type="submission" date="2022-01" db="UniProtKB">
        <authorList>
            <consortium name="EnsemblPlants"/>
        </authorList>
    </citation>
    <scope>IDENTIFICATION</scope>
    <source>
        <strain evidence="2">subsp. vulgare</strain>
    </source>
</reference>
<keyword evidence="1" id="KW-0732">Signal</keyword>
<organism evidence="2 3">
    <name type="scientific">Hordeum vulgare subsp. vulgare</name>
    <name type="common">Domesticated barley</name>
    <dbReference type="NCBI Taxonomy" id="112509"/>
    <lineage>
        <taxon>Eukaryota</taxon>
        <taxon>Viridiplantae</taxon>
        <taxon>Streptophyta</taxon>
        <taxon>Embryophyta</taxon>
        <taxon>Tracheophyta</taxon>
        <taxon>Spermatophyta</taxon>
        <taxon>Magnoliopsida</taxon>
        <taxon>Liliopsida</taxon>
        <taxon>Poales</taxon>
        <taxon>Poaceae</taxon>
        <taxon>BOP clade</taxon>
        <taxon>Pooideae</taxon>
        <taxon>Triticodae</taxon>
        <taxon>Triticeae</taxon>
        <taxon>Hordeinae</taxon>
        <taxon>Hordeum</taxon>
    </lineage>
</organism>
<feature type="chain" id="PRO_5035176407" evidence="1">
    <location>
        <begin position="28"/>
        <end position="189"/>
    </location>
</feature>
<evidence type="ECO:0000313" key="3">
    <source>
        <dbReference type="Proteomes" id="UP000011116"/>
    </source>
</evidence>
<dbReference type="Gramene" id="HORVU.MOREX.r2.6HG0516370.1">
    <property type="protein sequence ID" value="HORVU.MOREX.r2.6HG0516370.1.CDS.1"/>
    <property type="gene ID" value="HORVU.MOREX.r2.6HG0516370"/>
</dbReference>
<accession>A0A8I6Y867</accession>
<protein>
    <submittedName>
        <fullName evidence="2">Uncharacterized protein</fullName>
    </submittedName>
</protein>
<dbReference type="EnsemblPlants" id="HORVU.MOREX.r3.6HG0622400.1">
    <property type="protein sequence ID" value="HORVU.MOREX.r3.6HG0622400.1.CDS1"/>
    <property type="gene ID" value="HORVU.MOREX.r3.6HG0622400"/>
</dbReference>
<keyword evidence="3" id="KW-1185">Reference proteome</keyword>
<sequence>MASHATAFRTAIVLAAVSAMLVLPSLACRKARPPGPAPAPTLPPALVPAPAPAPTTAPALAPAPPPATMILCQDCDSRCQSASMCDAYVAAAGCGNACSGATPDCEPCKSEVLRVCLPSCNEGCPRSCAECDCPRVCANACGDGALRECKDKCYYSYYAANYCHQCQNSARARCTDACNSDCKANCISG</sequence>
<dbReference type="AlphaFoldDB" id="A0A8I6Y867"/>